<keyword evidence="4" id="KW-1185">Reference proteome</keyword>
<protein>
    <submittedName>
        <fullName evidence="3">Acyl-CoA synthetase</fullName>
    </submittedName>
</protein>
<comment type="caution">
    <text evidence="3">The sequence shown here is derived from an EMBL/GenBank/DDBJ whole genome shotgun (WGS) entry which is preliminary data.</text>
</comment>
<evidence type="ECO:0000259" key="1">
    <source>
        <dbReference type="Pfam" id="PF00501"/>
    </source>
</evidence>
<dbReference type="PANTHER" id="PTHR24096">
    <property type="entry name" value="LONG-CHAIN-FATTY-ACID--COA LIGASE"/>
    <property type="match status" value="1"/>
</dbReference>
<dbReference type="Gene3D" id="3.30.300.30">
    <property type="match status" value="1"/>
</dbReference>
<feature type="domain" description="AMP-binding enzyme C-terminal" evidence="2">
    <location>
        <begin position="470"/>
        <end position="550"/>
    </location>
</feature>
<dbReference type="Pfam" id="PF13193">
    <property type="entry name" value="AMP-binding_C"/>
    <property type="match status" value="1"/>
</dbReference>
<sequence length="573" mass="62840">MTFKSSPDIPQLRFPPPDDVPIHKVLLEDSFDRHPTAHSRSLYRCGLSGRSYSVSEMHKRVEAVASAMAQICSWNPNQGSQWDKVVAVFAYNSVIAWATHRLSGIVTPANAAYVTSELLNQLEKTRARVLFTCAALLPVALDAAHGAGIPDDRIFLLEIAGEDHSVVSETIKLRTISDLVLLGQASPPLDALTWSPGQGKWQLAYICFSSGTSGLPKGVMISHRNVIANVFQLGVFERMQRTPGATEVALGLLPQSHIYALVVICHACLFRGDEVVILPRYDLHAMCRAVAKYSINTLFLVPPILLDFLRRHRELGEYDLSCVTNLMTGAASFGATETTTLRKLFPRGILRQGYGLTESSAVVSSLPRFDPFPGSSGLLLPDVECKIVDENGEEHTERGQAGEVWIRSPSVALGYLDNEKATQETFGDKWLRTGDKGEFRLSPKGYEHLFIVDRIKDLIKVKGMQVAPAELESHILGNPAVADVAVVAVKNDRDGEVPKAFVVKRTTASMTDADLVAEIHQSIRAHKAKYKWLRGGIELCESIPKSPSGKILRRVLEEAGKTAFKGKTKGAKL</sequence>
<reference evidence="3" key="1">
    <citation type="journal article" date="2021" name="Nat. Commun.">
        <title>Genetic determinants of endophytism in the Arabidopsis root mycobiome.</title>
        <authorList>
            <person name="Mesny F."/>
            <person name="Miyauchi S."/>
            <person name="Thiergart T."/>
            <person name="Pickel B."/>
            <person name="Atanasova L."/>
            <person name="Karlsson M."/>
            <person name="Huettel B."/>
            <person name="Barry K.W."/>
            <person name="Haridas S."/>
            <person name="Chen C."/>
            <person name="Bauer D."/>
            <person name="Andreopoulos W."/>
            <person name="Pangilinan J."/>
            <person name="LaButti K."/>
            <person name="Riley R."/>
            <person name="Lipzen A."/>
            <person name="Clum A."/>
            <person name="Drula E."/>
            <person name="Henrissat B."/>
            <person name="Kohler A."/>
            <person name="Grigoriev I.V."/>
            <person name="Martin F.M."/>
            <person name="Hacquard S."/>
        </authorList>
    </citation>
    <scope>NUCLEOTIDE SEQUENCE</scope>
    <source>
        <strain evidence="3">MPI-CAGE-AT-0147</strain>
    </source>
</reference>
<dbReference type="InterPro" id="IPR042099">
    <property type="entry name" value="ANL_N_sf"/>
</dbReference>
<dbReference type="PROSITE" id="PS00455">
    <property type="entry name" value="AMP_BINDING"/>
    <property type="match status" value="1"/>
</dbReference>
<evidence type="ECO:0000313" key="4">
    <source>
        <dbReference type="Proteomes" id="UP000738349"/>
    </source>
</evidence>
<dbReference type="InterPro" id="IPR045851">
    <property type="entry name" value="AMP-bd_C_sf"/>
</dbReference>
<dbReference type="Pfam" id="PF00501">
    <property type="entry name" value="AMP-binding"/>
    <property type="match status" value="1"/>
</dbReference>
<dbReference type="InterPro" id="IPR020845">
    <property type="entry name" value="AMP-binding_CS"/>
</dbReference>
<dbReference type="InterPro" id="IPR000873">
    <property type="entry name" value="AMP-dep_synth/lig_dom"/>
</dbReference>
<feature type="domain" description="AMP-dependent synthetase/ligase" evidence="1">
    <location>
        <begin position="47"/>
        <end position="416"/>
    </location>
</feature>
<dbReference type="InterPro" id="IPR025110">
    <property type="entry name" value="AMP-bd_C"/>
</dbReference>
<dbReference type="SUPFAM" id="SSF56801">
    <property type="entry name" value="Acetyl-CoA synthetase-like"/>
    <property type="match status" value="1"/>
</dbReference>
<dbReference type="EMBL" id="JAGMUV010000019">
    <property type="protein sequence ID" value="KAH7127339.1"/>
    <property type="molecule type" value="Genomic_DNA"/>
</dbReference>
<name>A0A9P9IQB7_9HYPO</name>
<evidence type="ECO:0000313" key="3">
    <source>
        <dbReference type="EMBL" id="KAH7127339.1"/>
    </source>
</evidence>
<gene>
    <name evidence="3" type="ORF">EDB81DRAFT_697516</name>
</gene>
<accession>A0A9P9IQB7</accession>
<dbReference type="Gene3D" id="3.40.50.12780">
    <property type="entry name" value="N-terminal domain of ligase-like"/>
    <property type="match status" value="1"/>
</dbReference>
<dbReference type="GO" id="GO:0016405">
    <property type="term" value="F:CoA-ligase activity"/>
    <property type="evidence" value="ECO:0007669"/>
    <property type="project" value="TreeGrafter"/>
</dbReference>
<organism evidence="3 4">
    <name type="scientific">Dactylonectria macrodidyma</name>
    <dbReference type="NCBI Taxonomy" id="307937"/>
    <lineage>
        <taxon>Eukaryota</taxon>
        <taxon>Fungi</taxon>
        <taxon>Dikarya</taxon>
        <taxon>Ascomycota</taxon>
        <taxon>Pezizomycotina</taxon>
        <taxon>Sordariomycetes</taxon>
        <taxon>Hypocreomycetidae</taxon>
        <taxon>Hypocreales</taxon>
        <taxon>Nectriaceae</taxon>
        <taxon>Dactylonectria</taxon>
    </lineage>
</organism>
<dbReference type="OrthoDB" id="6509636at2759"/>
<proteinExistence type="predicted"/>
<dbReference type="PANTHER" id="PTHR24096:SF422">
    <property type="entry name" value="BCDNA.GH02901"/>
    <property type="match status" value="1"/>
</dbReference>
<dbReference type="Proteomes" id="UP000738349">
    <property type="component" value="Unassembled WGS sequence"/>
</dbReference>
<evidence type="ECO:0000259" key="2">
    <source>
        <dbReference type="Pfam" id="PF13193"/>
    </source>
</evidence>
<dbReference type="AlphaFoldDB" id="A0A9P9IQB7"/>